<gene>
    <name evidence="1" type="ORF">J2X21_001384</name>
</gene>
<dbReference type="PANTHER" id="PTHR38657">
    <property type="entry name" value="SLR1343 PROTEIN"/>
    <property type="match status" value="1"/>
</dbReference>
<dbReference type="PANTHER" id="PTHR38657:SF1">
    <property type="entry name" value="SLR1343 PROTEIN"/>
    <property type="match status" value="1"/>
</dbReference>
<dbReference type="RefSeq" id="WP_310326541.1">
    <property type="nucleotide sequence ID" value="NZ_JAVDXV010000002.1"/>
</dbReference>
<accession>A0ABU2A4X2</accession>
<dbReference type="EMBL" id="JAVDXV010000002">
    <property type="protein sequence ID" value="MDR7332258.1"/>
    <property type="molecule type" value="Genomic_DNA"/>
</dbReference>
<sequence>MAELRSLVLVLGDQLDLQAAAFDDFDPATDAAWMAEVAEESRHVWSSKPRTAVFLAAMRHFASALQAAGRPLHYRRLDDPANAGSLAAQLRADLQRLRPARLVMTAPGDWRVLQALKDVAEESGLPLDVREDRHFFVTVREFAAHARGRKSLRMEFFYREQRQRHQVLMRDGQPEGGQWNFDADNRESFGAAGPGLVPPRLGFEPDAVTGEVIALVNARFASHPGRLQGFAWPVTREQALQALQDFVGHRLPLFGRYQDAMWPGEPWLYHSHIAAALNLKLLTPREVVAAAEAAFHAGDAPLASVEGFIRQILGWREYVRGIYWTRMPRYAELNALEAHEPLPAWYWTGATDMACLRDALTQTLDHGYAHHIQRLMVTGLYALMLGVQPQQVHAWYLAVYVDAVEWVELPNTLGMSQYADGGLMASKPYVATGKYIQRMSPYCKGCRYDPAQRVGERACPFTTLYWDFLMRHEAWLAGNPRMVLQVKNVARLTEAERDAIAERAAAIRRGEVGAA</sequence>
<dbReference type="Pfam" id="PF04244">
    <property type="entry name" value="DPRP"/>
    <property type="match status" value="1"/>
</dbReference>
<dbReference type="Gene3D" id="3.40.50.620">
    <property type="entry name" value="HUPs"/>
    <property type="match status" value="1"/>
</dbReference>
<dbReference type="InterPro" id="IPR052551">
    <property type="entry name" value="UV-DNA_repair_photolyase"/>
</dbReference>
<dbReference type="InterPro" id="IPR014729">
    <property type="entry name" value="Rossmann-like_a/b/a_fold"/>
</dbReference>
<dbReference type="Gene3D" id="1.25.40.80">
    <property type="match status" value="1"/>
</dbReference>
<reference evidence="1 2" key="1">
    <citation type="submission" date="2023-07" db="EMBL/GenBank/DDBJ databases">
        <title>Sorghum-associated microbial communities from plants grown in Nebraska, USA.</title>
        <authorList>
            <person name="Schachtman D."/>
        </authorList>
    </citation>
    <scope>NUCLEOTIDE SEQUENCE [LARGE SCALE GENOMIC DNA]</scope>
    <source>
        <strain evidence="1 2">BE316</strain>
    </source>
</reference>
<protein>
    <submittedName>
        <fullName evidence="1">Deoxyribodipyrimidine photolyase-related protein</fullName>
    </submittedName>
</protein>
<comment type="caution">
    <text evidence="1">The sequence shown here is derived from an EMBL/GenBank/DDBJ whole genome shotgun (WGS) entry which is preliminary data.</text>
</comment>
<proteinExistence type="predicted"/>
<dbReference type="InterPro" id="IPR036134">
    <property type="entry name" value="Crypto/Photolyase_FAD-like_sf"/>
</dbReference>
<dbReference type="Gene3D" id="1.10.579.10">
    <property type="entry name" value="DNA Cyclobutane Dipyrimidine Photolyase, subunit A, domain 3"/>
    <property type="match status" value="1"/>
</dbReference>
<dbReference type="SUPFAM" id="SSF48173">
    <property type="entry name" value="Cryptochrome/photolyase FAD-binding domain"/>
    <property type="match status" value="1"/>
</dbReference>
<evidence type="ECO:0000313" key="2">
    <source>
        <dbReference type="Proteomes" id="UP001180825"/>
    </source>
</evidence>
<keyword evidence="2" id="KW-1185">Reference proteome</keyword>
<evidence type="ECO:0000313" key="1">
    <source>
        <dbReference type="EMBL" id="MDR7332258.1"/>
    </source>
</evidence>
<dbReference type="Proteomes" id="UP001180825">
    <property type="component" value="Unassembled WGS sequence"/>
</dbReference>
<dbReference type="InterPro" id="IPR007357">
    <property type="entry name" value="PhrB-like"/>
</dbReference>
<dbReference type="Gene3D" id="1.10.10.1710">
    <property type="entry name" value="Deoxyribodipyrimidine photolyase-related"/>
    <property type="match status" value="1"/>
</dbReference>
<organism evidence="1 2">
    <name type="scientific">Roseateles asaccharophilus</name>
    <dbReference type="NCBI Taxonomy" id="582607"/>
    <lineage>
        <taxon>Bacteria</taxon>
        <taxon>Pseudomonadati</taxon>
        <taxon>Pseudomonadota</taxon>
        <taxon>Betaproteobacteria</taxon>
        <taxon>Burkholderiales</taxon>
        <taxon>Sphaerotilaceae</taxon>
        <taxon>Roseateles</taxon>
    </lineage>
</organism>
<name>A0ABU2A4X2_9BURK</name>